<evidence type="ECO:0000259" key="1">
    <source>
        <dbReference type="Pfam" id="PF00656"/>
    </source>
</evidence>
<gene>
    <name evidence="2" type="ORF">AB4566_06390</name>
</gene>
<dbReference type="Gene3D" id="3.40.50.1460">
    <property type="match status" value="1"/>
</dbReference>
<dbReference type="InterPro" id="IPR011600">
    <property type="entry name" value="Pept_C14_caspase"/>
</dbReference>
<dbReference type="Proteomes" id="UP001570417">
    <property type="component" value="Unassembled WGS sequence"/>
</dbReference>
<dbReference type="PROSITE" id="PS00018">
    <property type="entry name" value="EF_HAND_1"/>
    <property type="match status" value="1"/>
</dbReference>
<proteinExistence type="predicted"/>
<dbReference type="SUPFAM" id="SSF52129">
    <property type="entry name" value="Caspase-like"/>
    <property type="match status" value="1"/>
</dbReference>
<keyword evidence="3" id="KW-1185">Reference proteome</keyword>
<dbReference type="SUPFAM" id="SSF50978">
    <property type="entry name" value="WD40 repeat-like"/>
    <property type="match status" value="1"/>
</dbReference>
<dbReference type="RefSeq" id="WP_372265430.1">
    <property type="nucleotide sequence ID" value="NZ_JBFRUW010000017.1"/>
</dbReference>
<protein>
    <submittedName>
        <fullName evidence="2">Caspase family protein</fullName>
    </submittedName>
</protein>
<sequence>MLTMHSRKTTLRERDGSHKRYHDVREEGFVRFVLRQKPQTNEQQRWKVNYLENFKGSGQYLNMSYENRRLMGSSAVALLQDDHWQLVEEDPGDEIYDGYTGDDRQHFIKAVNAGNFYDVMSTIISSHSYTLDKTYPVNEKYTGGLGGKSTIRLADVTEKWGKPVAEFVIDIETFKGKEILTPCRYQLTVLKDDGRITDITFSCDLTLVQEPNWVSGFIVERLSYSYGNRSISEFSPEPVLNVHPQGEVTAIQFIPETNLLAYLSKGRDSNSSNWLTFWDLTQRKTLYSSPASGDQLKFDAEGSTLSVVSDDRFIENYVSIADKFRPFGQVVDFDLERGIKSAASFGHYTLTLNEKDEIELFNPGYNSKLTLLELKKNASQLTARNDGRVLVVSDDGSTSLYKLNVSHESCKGDLDFTQSWCSKPDVTFELVQEAIALGQLFAGDSQSNPRLDYLELHSNLPKAIYCSSESERCGLLDYAQKSIVEINTERLSFSRDHDLLISRNGQYNYQGEWVFGYESPWSLVEKKAQALDDDKKILFAGGEKVIGNNFEPVIELIDKDEGIVLDQIHSQVDPIADIFHYGSSLYLVSHDYLAGKTEIKEVNLDTLEVISEKLQFIANEISIDNNVMLIRSQAVNLLISMEGNFSPVHLPRKIVDSHWIENGLLYLSDDNALYKYSLLDGIEHLVHQFSEAAYEVVSLNKNGTDYVVRAAGGRLLLTNHAKELKAGYVNAPYSALISNGIEDGFIATGLIEMDDFYNASIPLISRFNAKGERVDTFEANWGTTTAQLATGNKQLWLGDEKGSITIRNMASGTITESFSAHNGQVTAILELDNNLIVSASAMGEIKFWRSDRVGLLPIHQKMSTSFPLLEHDIANRQGKLALTMVVDSSGEIVLSTPEGYYWGTPKGIHRASFVNKKQLFDYRRYDLWLNRPDIILERLGYSDKSQIKMWRSIVEARQNRSPSFKPELNFKDTKDFQFTVKGEASFKQQDDVTLDWTMLEDFTGQLHVLVNETPVFGTKGQPISGELGSLQIELSSGLNTIRLFAEDEAGNKTRSQTVSYFRPQIKRKPDLYIVSVGVSKYQYPELNLSYARKDAEDMLLLFQNSQAFNKVINLSLHDENVTRESMEQVKQFVSQAKADDRLVVFFAGHGFLDKQEKYYFAAHDITPDSPEIRGISYQTISDVIDASPSRYKLLMLDTCHSGEVNEFASNNNSKLAEGVVSRGFKVKSRKPTEQDGLNKSYQKLQTAFVDLRASTGAVVISASGGYEFALEKSNIGNGVFTSAVIKGLSEQAADLNQDGIVQISELREYTYAEVKRLTDGQQQPTTRSYNLDTDFVLY</sequence>
<dbReference type="EMBL" id="JBFRUW010000017">
    <property type="protein sequence ID" value="MFA0567898.1"/>
    <property type="molecule type" value="Genomic_DNA"/>
</dbReference>
<comment type="caution">
    <text evidence="2">The sequence shown here is derived from an EMBL/GenBank/DDBJ whole genome shotgun (WGS) entry which is preliminary data.</text>
</comment>
<evidence type="ECO:0000313" key="3">
    <source>
        <dbReference type="Proteomes" id="UP001570417"/>
    </source>
</evidence>
<dbReference type="InterPro" id="IPR018247">
    <property type="entry name" value="EF_Hand_1_Ca_BS"/>
</dbReference>
<organism evidence="2 3">
    <name type="scientific">Vibrio gallaecicus</name>
    <dbReference type="NCBI Taxonomy" id="552386"/>
    <lineage>
        <taxon>Bacteria</taxon>
        <taxon>Pseudomonadati</taxon>
        <taxon>Pseudomonadota</taxon>
        <taxon>Gammaproteobacteria</taxon>
        <taxon>Vibrionales</taxon>
        <taxon>Vibrionaceae</taxon>
        <taxon>Vibrio</taxon>
    </lineage>
</organism>
<reference evidence="2 3" key="1">
    <citation type="journal article" date="2024" name="ISME J.">
        <title>Tailless and filamentous prophages are predominant in marine Vibrio.</title>
        <authorList>
            <person name="Steensen K."/>
            <person name="Seneca J."/>
            <person name="Bartlau N."/>
            <person name="Yu X.A."/>
            <person name="Hussain F.A."/>
            <person name="Polz M.F."/>
        </authorList>
    </citation>
    <scope>NUCLEOTIDE SEQUENCE [LARGE SCALE GENOMIC DNA]</scope>
    <source>
        <strain evidence="2 3">10N.222.51.A1</strain>
    </source>
</reference>
<dbReference type="InterPro" id="IPR015943">
    <property type="entry name" value="WD40/YVTN_repeat-like_dom_sf"/>
</dbReference>
<name>A0ABV4N935_9VIBR</name>
<dbReference type="InterPro" id="IPR029030">
    <property type="entry name" value="Caspase-like_dom_sf"/>
</dbReference>
<dbReference type="InterPro" id="IPR036322">
    <property type="entry name" value="WD40_repeat_dom_sf"/>
</dbReference>
<dbReference type="Gene3D" id="2.130.10.10">
    <property type="entry name" value="YVTN repeat-like/Quinoprotein amine dehydrogenase"/>
    <property type="match status" value="2"/>
</dbReference>
<accession>A0ABV4N935</accession>
<feature type="domain" description="Peptidase C14 caspase" evidence="1">
    <location>
        <begin position="1077"/>
        <end position="1335"/>
    </location>
</feature>
<dbReference type="Pfam" id="PF00656">
    <property type="entry name" value="Peptidase_C14"/>
    <property type="match status" value="1"/>
</dbReference>
<evidence type="ECO:0000313" key="2">
    <source>
        <dbReference type="EMBL" id="MFA0567898.1"/>
    </source>
</evidence>